<evidence type="ECO:0008006" key="4">
    <source>
        <dbReference type="Google" id="ProtNLM"/>
    </source>
</evidence>
<comment type="caution">
    <text evidence="2">The sequence shown here is derived from an EMBL/GenBank/DDBJ whole genome shotgun (WGS) entry which is preliminary data.</text>
</comment>
<reference evidence="2" key="1">
    <citation type="submission" date="2022-08" db="EMBL/GenBank/DDBJ databases">
        <authorList>
            <consortium name="DOE Joint Genome Institute"/>
            <person name="Min B."/>
            <person name="Riley R."/>
            <person name="Sierra-Patev S."/>
            <person name="Naranjo-Ortiz M."/>
            <person name="Looney B."/>
            <person name="Konkel Z."/>
            <person name="Slot J.C."/>
            <person name="Sakamoto Y."/>
            <person name="Steenwyk J.L."/>
            <person name="Rokas A."/>
            <person name="Carro J."/>
            <person name="Camarero S."/>
            <person name="Ferreira P."/>
            <person name="Molpeceres G."/>
            <person name="Ruiz-Duenas F.J."/>
            <person name="Serrano A."/>
            <person name="Henrissat B."/>
            <person name="Drula E."/>
            <person name="Hughes K.W."/>
            <person name="Mata J.L."/>
            <person name="Ishikawa N.K."/>
            <person name="Vargas-Isla R."/>
            <person name="Ushijima S."/>
            <person name="Smith C.A."/>
            <person name="Ahrendt S."/>
            <person name="Andreopoulos W."/>
            <person name="He G."/>
            <person name="Labutti K."/>
            <person name="Lipzen A."/>
            <person name="Ng V."/>
            <person name="Sandor L."/>
            <person name="Barry K."/>
            <person name="Martinez A.T."/>
            <person name="Xiao Y."/>
            <person name="Gibbons J.G."/>
            <person name="Terashima K."/>
            <person name="Hibbett D.S."/>
            <person name="Grigoriev I.V."/>
        </authorList>
    </citation>
    <scope>NUCLEOTIDE SEQUENCE</scope>
    <source>
        <strain evidence="2">TFB9207</strain>
    </source>
</reference>
<keyword evidence="1" id="KW-1133">Transmembrane helix</keyword>
<feature type="transmembrane region" description="Helical" evidence="1">
    <location>
        <begin position="58"/>
        <end position="80"/>
    </location>
</feature>
<dbReference type="Proteomes" id="UP001163846">
    <property type="component" value="Unassembled WGS sequence"/>
</dbReference>
<protein>
    <recommendedName>
        <fullName evidence="4">Transmembrane protein</fullName>
    </recommendedName>
</protein>
<organism evidence="2 3">
    <name type="scientific">Lentinula raphanica</name>
    <dbReference type="NCBI Taxonomy" id="153919"/>
    <lineage>
        <taxon>Eukaryota</taxon>
        <taxon>Fungi</taxon>
        <taxon>Dikarya</taxon>
        <taxon>Basidiomycota</taxon>
        <taxon>Agaricomycotina</taxon>
        <taxon>Agaricomycetes</taxon>
        <taxon>Agaricomycetidae</taxon>
        <taxon>Agaricales</taxon>
        <taxon>Marasmiineae</taxon>
        <taxon>Omphalotaceae</taxon>
        <taxon>Lentinula</taxon>
    </lineage>
</organism>
<name>A0AA38U8G8_9AGAR</name>
<gene>
    <name evidence="2" type="ORF">F5878DRAFT_373701</name>
</gene>
<sequence length="167" mass="18979">MFDIGIDMTVLSSLPLSFFVTIRVLRVRTRNNGGVAILPQIIDRNRSRDQVLGQTNDFVALLGFGHNWLILSRLSYLMFYQSSSNTIVPSPLLFVFCHGPKTVLVSLALTTVFFGLCLQHCGIDQSHWGYFLYVHLMVTLPLMKLMTLSRWIIALFEGRVEISERLA</sequence>
<feature type="transmembrane region" description="Helical" evidence="1">
    <location>
        <begin position="6"/>
        <end position="25"/>
    </location>
</feature>
<accession>A0AA38U8G8</accession>
<proteinExistence type="predicted"/>
<feature type="transmembrane region" description="Helical" evidence="1">
    <location>
        <begin position="130"/>
        <end position="153"/>
    </location>
</feature>
<feature type="transmembrane region" description="Helical" evidence="1">
    <location>
        <begin position="92"/>
        <end position="118"/>
    </location>
</feature>
<evidence type="ECO:0000313" key="2">
    <source>
        <dbReference type="EMBL" id="KAJ3834121.1"/>
    </source>
</evidence>
<keyword evidence="3" id="KW-1185">Reference proteome</keyword>
<keyword evidence="1" id="KW-0812">Transmembrane</keyword>
<dbReference type="EMBL" id="MU806578">
    <property type="protein sequence ID" value="KAJ3834121.1"/>
    <property type="molecule type" value="Genomic_DNA"/>
</dbReference>
<keyword evidence="1" id="KW-0472">Membrane</keyword>
<evidence type="ECO:0000256" key="1">
    <source>
        <dbReference type="SAM" id="Phobius"/>
    </source>
</evidence>
<evidence type="ECO:0000313" key="3">
    <source>
        <dbReference type="Proteomes" id="UP001163846"/>
    </source>
</evidence>
<dbReference type="AlphaFoldDB" id="A0AA38U8G8"/>